<evidence type="ECO:0000313" key="1">
    <source>
        <dbReference type="EMBL" id="MBK6087662.1"/>
    </source>
</evidence>
<proteinExistence type="predicted"/>
<gene>
    <name evidence="1" type="ORF">JKK62_03180</name>
</gene>
<evidence type="ECO:0000313" key="2">
    <source>
        <dbReference type="Proteomes" id="UP000633365"/>
    </source>
</evidence>
<comment type="caution">
    <text evidence="1">The sequence shown here is derived from an EMBL/GenBank/DDBJ whole genome shotgun (WGS) entry which is preliminary data.</text>
</comment>
<name>A0A934TYF6_9FIRM</name>
<reference evidence="1" key="1">
    <citation type="submission" date="2021-01" db="EMBL/GenBank/DDBJ databases">
        <title>Genome public.</title>
        <authorList>
            <person name="Liu C."/>
            <person name="Sun Q."/>
        </authorList>
    </citation>
    <scope>NUCLEOTIDE SEQUENCE</scope>
    <source>
        <strain evidence="1">M6</strain>
    </source>
</reference>
<accession>A0A934TYF6</accession>
<dbReference type="EMBL" id="JAEQMG010000040">
    <property type="protein sequence ID" value="MBK6087662.1"/>
    <property type="molecule type" value="Genomic_DNA"/>
</dbReference>
<organism evidence="1 2">
    <name type="scientific">Ruminococcus difficilis</name>
    <dbReference type="NCBI Taxonomy" id="2763069"/>
    <lineage>
        <taxon>Bacteria</taxon>
        <taxon>Bacillati</taxon>
        <taxon>Bacillota</taxon>
        <taxon>Clostridia</taxon>
        <taxon>Eubacteriales</taxon>
        <taxon>Oscillospiraceae</taxon>
        <taxon>Ruminococcus</taxon>
    </lineage>
</organism>
<dbReference type="Proteomes" id="UP000633365">
    <property type="component" value="Unassembled WGS sequence"/>
</dbReference>
<sequence length="227" mass="26315">MDTIYNNTERIQQLSQELLTNTRLLQKHQDECDFDRFVSTTKKGARITSNMFLLYRELLLSLKESIPSFPGLDRINHIECEIMGISVEQVADFDFPMYKITLPMLLPNMRRRKEDYNNALAQTVNEAVHHFCIKNGIQPFEHAKVAFLTYCNHPQFAIDNDNKEASVIINGLIGHFLIDDSPYTCDTAYYCKSKGVGQNKTEIYITDNEHEIDLMFLIHDIRRDGNS</sequence>
<protein>
    <submittedName>
        <fullName evidence="1">Uncharacterized protein</fullName>
    </submittedName>
</protein>
<keyword evidence="2" id="KW-1185">Reference proteome</keyword>
<dbReference type="RefSeq" id="WP_201426963.1">
    <property type="nucleotide sequence ID" value="NZ_JAEQMG010000040.1"/>
</dbReference>
<dbReference type="AlphaFoldDB" id="A0A934TYF6"/>